<accession>A0A426FTC7</accession>
<dbReference type="GO" id="GO:0045892">
    <property type="term" value="P:negative regulation of DNA-templated transcription"/>
    <property type="evidence" value="ECO:0007669"/>
    <property type="project" value="TreeGrafter"/>
</dbReference>
<dbReference type="InterPro" id="IPR002481">
    <property type="entry name" value="FUR"/>
</dbReference>
<dbReference type="InterPro" id="IPR036390">
    <property type="entry name" value="WH_DNA-bd_sf"/>
</dbReference>
<keyword evidence="6 9" id="KW-0804">Transcription</keyword>
<comment type="similarity">
    <text evidence="1 9">Belongs to the Fur family.</text>
</comment>
<dbReference type="Gene3D" id="1.10.10.10">
    <property type="entry name" value="Winged helix-like DNA-binding domain superfamily/Winged helix DNA-binding domain"/>
    <property type="match status" value="1"/>
</dbReference>
<dbReference type="GO" id="GO:1900376">
    <property type="term" value="P:regulation of secondary metabolite biosynthetic process"/>
    <property type="evidence" value="ECO:0007669"/>
    <property type="project" value="TreeGrafter"/>
</dbReference>
<feature type="binding site" evidence="7">
    <location>
        <position position="121"/>
    </location>
    <ligand>
        <name>Zn(2+)</name>
        <dbReference type="ChEBI" id="CHEBI:29105"/>
    </ligand>
</feature>
<dbReference type="InterPro" id="IPR036388">
    <property type="entry name" value="WH-like_DNA-bd_sf"/>
</dbReference>
<reference evidence="10 11" key="1">
    <citation type="submission" date="2018-11" db="EMBL/GenBank/DDBJ databases">
        <title>Genome sequencing of Lautropia sp. KCOM 2505 (= ChDC F240).</title>
        <authorList>
            <person name="Kook J.-K."/>
            <person name="Park S.-N."/>
            <person name="Lim Y.K."/>
        </authorList>
    </citation>
    <scope>NUCLEOTIDE SEQUENCE [LARGE SCALE GENOMIC DNA]</scope>
    <source>
        <strain evidence="10 11">KCOM 2505</strain>
    </source>
</reference>
<name>A0A426FTC7_9BURK</name>
<dbReference type="PANTHER" id="PTHR33202">
    <property type="entry name" value="ZINC UPTAKE REGULATION PROTEIN"/>
    <property type="match status" value="1"/>
</dbReference>
<evidence type="ECO:0000256" key="1">
    <source>
        <dbReference type="ARBA" id="ARBA00007957"/>
    </source>
</evidence>
<dbReference type="GO" id="GO:0005737">
    <property type="term" value="C:cytoplasm"/>
    <property type="evidence" value="ECO:0007669"/>
    <property type="project" value="UniProtKB-SubCell"/>
</dbReference>
<proteinExistence type="inferred from homology"/>
<comment type="cofactor">
    <cofactor evidence="7">
        <name>Zn(2+)</name>
        <dbReference type="ChEBI" id="CHEBI:29105"/>
    </cofactor>
    <text evidence="7">Binds 1 zinc ion per subunit.</text>
</comment>
<keyword evidence="7 9" id="KW-0479">Metal-binding</keyword>
<evidence type="ECO:0000256" key="6">
    <source>
        <dbReference type="ARBA" id="ARBA00023163"/>
    </source>
</evidence>
<evidence type="ECO:0000256" key="4">
    <source>
        <dbReference type="ARBA" id="ARBA00023015"/>
    </source>
</evidence>
<dbReference type="GO" id="GO:0003700">
    <property type="term" value="F:DNA-binding transcription factor activity"/>
    <property type="evidence" value="ECO:0007669"/>
    <property type="project" value="UniProtKB-UniRule"/>
</dbReference>
<dbReference type="PANTHER" id="PTHR33202:SF22">
    <property type="entry name" value="HYDROGEN PEROXIDE SENSITIVE REPRESSOR"/>
    <property type="match status" value="1"/>
</dbReference>
<dbReference type="OrthoDB" id="8659436at2"/>
<keyword evidence="4 9" id="KW-0805">Transcription regulation</keyword>
<dbReference type="RefSeq" id="WP_125095367.1">
    <property type="nucleotide sequence ID" value="NZ_RRUE01000001.1"/>
</dbReference>
<dbReference type="AlphaFoldDB" id="A0A426FTC7"/>
<evidence type="ECO:0000313" key="10">
    <source>
        <dbReference type="EMBL" id="RRN45941.1"/>
    </source>
</evidence>
<evidence type="ECO:0000256" key="3">
    <source>
        <dbReference type="ARBA" id="ARBA00022833"/>
    </source>
</evidence>
<comment type="subcellular location">
    <subcellularLocation>
        <location evidence="9">Cytoplasm</location>
    </subcellularLocation>
</comment>
<evidence type="ECO:0000256" key="2">
    <source>
        <dbReference type="ARBA" id="ARBA00022491"/>
    </source>
</evidence>
<keyword evidence="9" id="KW-0963">Cytoplasm</keyword>
<keyword evidence="2 9" id="KW-0678">Repressor</keyword>
<dbReference type="InterPro" id="IPR043135">
    <property type="entry name" value="Fur_C"/>
</dbReference>
<keyword evidence="8 9" id="KW-0408">Iron</keyword>
<gene>
    <name evidence="9" type="primary">fur</name>
    <name evidence="10" type="ORF">EHV23_07505</name>
</gene>
<evidence type="ECO:0000256" key="8">
    <source>
        <dbReference type="PIRSR" id="PIRSR602481-2"/>
    </source>
</evidence>
<evidence type="ECO:0000313" key="11">
    <source>
        <dbReference type="Proteomes" id="UP000270261"/>
    </source>
</evidence>
<dbReference type="SUPFAM" id="SSF46785">
    <property type="entry name" value="Winged helix' DNA-binding domain"/>
    <property type="match status" value="1"/>
</dbReference>
<keyword evidence="11" id="KW-1185">Reference proteome</keyword>
<protein>
    <recommendedName>
        <fullName evidence="9">Ferric uptake regulation protein</fullName>
    </recommendedName>
</protein>
<feature type="binding site" evidence="7">
    <location>
        <position position="83"/>
    </location>
    <ligand>
        <name>Zn(2+)</name>
        <dbReference type="ChEBI" id="CHEBI:29105"/>
    </ligand>
</feature>
<dbReference type="Proteomes" id="UP000270261">
    <property type="component" value="Unassembled WGS sequence"/>
</dbReference>
<dbReference type="GO" id="GO:0000976">
    <property type="term" value="F:transcription cis-regulatory region binding"/>
    <property type="evidence" value="ECO:0007669"/>
    <property type="project" value="TreeGrafter"/>
</dbReference>
<dbReference type="Pfam" id="PF01475">
    <property type="entry name" value="FUR"/>
    <property type="match status" value="1"/>
</dbReference>
<sequence length="129" mass="14425">MKRVTRQRTEILRVIDESERPLGPQEILQAGREAIPSLSIATIYRTLRDLLAEELIKTVALPGDSPRYESLHAHAHHHHHFQCTRCQKVFDIHGCPGSLQGMEVPPGFQVDHHEVTLYGLCADCVGVGS</sequence>
<comment type="caution">
    <text evidence="10">The sequence shown here is derived from an EMBL/GenBank/DDBJ whole genome shotgun (WGS) entry which is preliminary data.</text>
</comment>
<feature type="binding site" evidence="7">
    <location>
        <position position="124"/>
    </location>
    <ligand>
        <name>Zn(2+)</name>
        <dbReference type="ChEBI" id="CHEBI:29105"/>
    </ligand>
</feature>
<dbReference type="GO" id="GO:0008270">
    <property type="term" value="F:zinc ion binding"/>
    <property type="evidence" value="ECO:0007669"/>
    <property type="project" value="TreeGrafter"/>
</dbReference>
<dbReference type="CDD" id="cd07153">
    <property type="entry name" value="Fur_like"/>
    <property type="match status" value="1"/>
</dbReference>
<dbReference type="EMBL" id="RRUE01000001">
    <property type="protein sequence ID" value="RRN45941.1"/>
    <property type="molecule type" value="Genomic_DNA"/>
</dbReference>
<dbReference type="Gene3D" id="3.30.1490.190">
    <property type="match status" value="1"/>
</dbReference>
<comment type="subunit">
    <text evidence="9">Homodimer.</text>
</comment>
<keyword evidence="5 9" id="KW-0238">DNA-binding</keyword>
<evidence type="ECO:0000256" key="5">
    <source>
        <dbReference type="ARBA" id="ARBA00023125"/>
    </source>
</evidence>
<comment type="cofactor">
    <cofactor evidence="8">
        <name>Mn(2+)</name>
        <dbReference type="ChEBI" id="CHEBI:29035"/>
    </cofactor>
    <cofactor evidence="8">
        <name>Fe(2+)</name>
        <dbReference type="ChEBI" id="CHEBI:29033"/>
    </cofactor>
    <text evidence="8">Binds 1 Mn(2+) or Fe(2+) ion per subunit.</text>
</comment>
<feature type="binding site" evidence="8">
    <location>
        <position position="77"/>
    </location>
    <ligand>
        <name>Fe cation</name>
        <dbReference type="ChEBI" id="CHEBI:24875"/>
    </ligand>
</feature>
<organism evidence="10 11">
    <name type="scientific">Lautropia dentalis</name>
    <dbReference type="NCBI Taxonomy" id="2490857"/>
    <lineage>
        <taxon>Bacteria</taxon>
        <taxon>Pseudomonadati</taxon>
        <taxon>Pseudomonadota</taxon>
        <taxon>Betaproteobacteria</taxon>
        <taxon>Burkholderiales</taxon>
        <taxon>Burkholderiaceae</taxon>
        <taxon>Lautropia</taxon>
    </lineage>
</organism>
<keyword evidence="3 7" id="KW-0862">Zinc</keyword>
<evidence type="ECO:0000256" key="9">
    <source>
        <dbReference type="RuleBase" id="RU364037"/>
    </source>
</evidence>
<feature type="binding site" evidence="7">
    <location>
        <position position="86"/>
    </location>
    <ligand>
        <name>Zn(2+)</name>
        <dbReference type="ChEBI" id="CHEBI:29105"/>
    </ligand>
</feature>
<evidence type="ECO:0000256" key="7">
    <source>
        <dbReference type="PIRSR" id="PIRSR602481-1"/>
    </source>
</evidence>
<feature type="binding site" evidence="8">
    <location>
        <position position="113"/>
    </location>
    <ligand>
        <name>Fe cation</name>
        <dbReference type="ChEBI" id="CHEBI:24875"/>
    </ligand>
</feature>